<reference evidence="8" key="1">
    <citation type="submission" date="2025-08" db="UniProtKB">
        <authorList>
            <consortium name="Ensembl"/>
        </authorList>
    </citation>
    <scope>IDENTIFICATION</scope>
</reference>
<dbReference type="Gene3D" id="1.10.238.10">
    <property type="entry name" value="EF-hand"/>
    <property type="match status" value="2"/>
</dbReference>
<name>S4RGX8_PETMA</name>
<evidence type="ECO:0000313" key="8">
    <source>
        <dbReference type="Ensembl" id="ENSPMAP00000004460.1"/>
    </source>
</evidence>
<dbReference type="SMART" id="SM00054">
    <property type="entry name" value="EFh"/>
    <property type="match status" value="3"/>
</dbReference>
<evidence type="ECO:0000256" key="6">
    <source>
        <dbReference type="ARBA" id="ARBA00023288"/>
    </source>
</evidence>
<keyword evidence="4" id="KW-0677">Repeat</keyword>
<dbReference type="Pfam" id="PF13499">
    <property type="entry name" value="EF-hand_7"/>
    <property type="match status" value="1"/>
</dbReference>
<organism evidence="8">
    <name type="scientific">Petromyzon marinus</name>
    <name type="common">Sea lamprey</name>
    <dbReference type="NCBI Taxonomy" id="7757"/>
    <lineage>
        <taxon>Eukaryota</taxon>
        <taxon>Metazoa</taxon>
        <taxon>Chordata</taxon>
        <taxon>Craniata</taxon>
        <taxon>Vertebrata</taxon>
        <taxon>Cyclostomata</taxon>
        <taxon>Hyperoartia</taxon>
        <taxon>Petromyzontiformes</taxon>
        <taxon>Petromyzontidae</taxon>
        <taxon>Petromyzon</taxon>
    </lineage>
</organism>
<evidence type="ECO:0000256" key="4">
    <source>
        <dbReference type="ARBA" id="ARBA00022737"/>
    </source>
</evidence>
<protein>
    <submittedName>
        <fullName evidence="8">Recoverin</fullName>
    </submittedName>
</protein>
<dbReference type="AlphaFoldDB" id="S4RGX8"/>
<reference evidence="8" key="2">
    <citation type="submission" date="2025-09" db="UniProtKB">
        <authorList>
            <consortium name="Ensembl"/>
        </authorList>
    </citation>
    <scope>IDENTIFICATION</scope>
</reference>
<dbReference type="PROSITE" id="PS50222">
    <property type="entry name" value="EF_HAND_2"/>
    <property type="match status" value="2"/>
</dbReference>
<keyword evidence="3" id="KW-0479">Metal-binding</keyword>
<dbReference type="GeneTree" id="ENSGT00940000159441"/>
<sequence>MGNTKSTALSREILEDIKLNTKFSEDELTEWYSSFMRDCPDGRISRERFEKIYARFFPNADPKVYAQHVFRSFDKNSDGTLDFKEYIIALHLTSSGKTQLKLEWAFSLYDVDGNGTINKSEILEIVKAIFKMIPPEEVHLLKDDENTPEKRADKIWKHFGKTDKDKLTEGEFVQGLKDKDEIMRLIQYEPPKKVPKMYLKDKKV</sequence>
<evidence type="ECO:0000256" key="1">
    <source>
        <dbReference type="ARBA" id="ARBA00006049"/>
    </source>
</evidence>
<dbReference type="InterPro" id="IPR011992">
    <property type="entry name" value="EF-hand-dom_pair"/>
</dbReference>
<dbReference type="Ensembl" id="ENSPMAT00000004477.1">
    <property type="protein sequence ID" value="ENSPMAP00000004460.1"/>
    <property type="gene ID" value="ENSPMAG00000004061.1"/>
</dbReference>
<dbReference type="InterPro" id="IPR002048">
    <property type="entry name" value="EF_hand_dom"/>
</dbReference>
<dbReference type="FunFam" id="1.10.238.10:FF:000009">
    <property type="entry name" value="Visinin-like protein 1"/>
    <property type="match status" value="1"/>
</dbReference>
<dbReference type="SUPFAM" id="SSF47473">
    <property type="entry name" value="EF-hand"/>
    <property type="match status" value="1"/>
</dbReference>
<dbReference type="PROSITE" id="PS00018">
    <property type="entry name" value="EF_HAND_1"/>
    <property type="match status" value="2"/>
</dbReference>
<comment type="similarity">
    <text evidence="1">Belongs to the recoverin family.</text>
</comment>
<dbReference type="CDD" id="cd00051">
    <property type="entry name" value="EFh"/>
    <property type="match status" value="1"/>
</dbReference>
<evidence type="ECO:0000256" key="2">
    <source>
        <dbReference type="ARBA" id="ARBA00022707"/>
    </source>
</evidence>
<proteinExistence type="inferred from homology"/>
<dbReference type="GO" id="GO:0005509">
    <property type="term" value="F:calcium ion binding"/>
    <property type="evidence" value="ECO:0007669"/>
    <property type="project" value="InterPro"/>
</dbReference>
<keyword evidence="6" id="KW-0449">Lipoprotein</keyword>
<dbReference type="STRING" id="7757.ENSPMAP00000004460"/>
<dbReference type="InterPro" id="IPR018247">
    <property type="entry name" value="EF_Hand_1_Ca_BS"/>
</dbReference>
<dbReference type="PANTHER" id="PTHR23055">
    <property type="entry name" value="CALCIUM BINDING PROTEINS"/>
    <property type="match status" value="1"/>
</dbReference>
<dbReference type="HOGENOM" id="CLU_072366_1_0_1"/>
<feature type="domain" description="EF-hand" evidence="7">
    <location>
        <begin position="97"/>
        <end position="132"/>
    </location>
</feature>
<feature type="domain" description="EF-hand" evidence="7">
    <location>
        <begin position="61"/>
        <end position="96"/>
    </location>
</feature>
<dbReference type="PRINTS" id="PR00450">
    <property type="entry name" value="RECOVERIN"/>
</dbReference>
<dbReference type="PANTHER" id="PTHR23055:SF178">
    <property type="entry name" value="NEUROCALCIN HOMOLOG"/>
    <property type="match status" value="1"/>
</dbReference>
<evidence type="ECO:0000259" key="7">
    <source>
        <dbReference type="PROSITE" id="PS50222"/>
    </source>
</evidence>
<dbReference type="OMA" id="WEFFGKK"/>
<evidence type="ECO:0000256" key="3">
    <source>
        <dbReference type="ARBA" id="ARBA00022723"/>
    </source>
</evidence>
<evidence type="ECO:0000256" key="5">
    <source>
        <dbReference type="ARBA" id="ARBA00022837"/>
    </source>
</evidence>
<accession>S4RGX8</accession>
<dbReference type="InterPro" id="IPR028846">
    <property type="entry name" value="Recoverin"/>
</dbReference>
<keyword evidence="2" id="KW-0519">Myristate</keyword>
<dbReference type="Pfam" id="PF13202">
    <property type="entry name" value="EF-hand_5"/>
    <property type="match status" value="1"/>
</dbReference>
<keyword evidence="5" id="KW-0106">Calcium</keyword>